<evidence type="ECO:0000256" key="3">
    <source>
        <dbReference type="ARBA" id="ARBA00005119"/>
    </source>
</evidence>
<evidence type="ECO:0000256" key="19">
    <source>
        <dbReference type="SAM" id="Phobius"/>
    </source>
</evidence>
<evidence type="ECO:0000256" key="6">
    <source>
        <dbReference type="ARBA" id="ARBA00012487"/>
    </source>
</evidence>
<dbReference type="GO" id="GO:0016024">
    <property type="term" value="P:CDP-diacylglycerol biosynthetic process"/>
    <property type="evidence" value="ECO:0007669"/>
    <property type="project" value="UniProtKB-UniPathway"/>
</dbReference>
<evidence type="ECO:0000256" key="13">
    <source>
        <dbReference type="ARBA" id="ARBA00022989"/>
    </source>
</evidence>
<evidence type="ECO:0000256" key="2">
    <source>
        <dbReference type="ARBA" id="ARBA00004651"/>
    </source>
</evidence>
<dbReference type="RefSeq" id="WP_106889979.1">
    <property type="nucleotide sequence ID" value="NZ_CP027860.1"/>
</dbReference>
<feature type="transmembrane region" description="Helical" evidence="19">
    <location>
        <begin position="163"/>
        <end position="182"/>
    </location>
</feature>
<protein>
    <recommendedName>
        <fullName evidence="7 18">Phosphatidate cytidylyltransferase</fullName>
        <ecNumber evidence="6 18">2.7.7.41</ecNumber>
    </recommendedName>
</protein>
<reference evidence="20 21" key="2">
    <citation type="submission" date="2018-03" db="EMBL/GenBank/DDBJ databases">
        <authorList>
            <person name="Keele B.F."/>
        </authorList>
    </citation>
    <scope>NUCLEOTIDE SEQUENCE [LARGE SCALE GENOMIC DNA]</scope>
    <source>
        <strain evidence="20 21">D13</strain>
    </source>
</reference>
<comment type="pathway">
    <text evidence="4">Lipid metabolism.</text>
</comment>
<comment type="catalytic activity">
    <reaction evidence="1 18">
        <text>a 1,2-diacyl-sn-glycero-3-phosphate + CTP + H(+) = a CDP-1,2-diacyl-sn-glycerol + diphosphate</text>
        <dbReference type="Rhea" id="RHEA:16229"/>
        <dbReference type="ChEBI" id="CHEBI:15378"/>
        <dbReference type="ChEBI" id="CHEBI:33019"/>
        <dbReference type="ChEBI" id="CHEBI:37563"/>
        <dbReference type="ChEBI" id="CHEBI:58332"/>
        <dbReference type="ChEBI" id="CHEBI:58608"/>
        <dbReference type="EC" id="2.7.7.41"/>
    </reaction>
</comment>
<evidence type="ECO:0000256" key="16">
    <source>
        <dbReference type="ARBA" id="ARBA00023209"/>
    </source>
</evidence>
<keyword evidence="16" id="KW-0594">Phospholipid biosynthesis</keyword>
<evidence type="ECO:0000256" key="1">
    <source>
        <dbReference type="ARBA" id="ARBA00001698"/>
    </source>
</evidence>
<keyword evidence="11 18" id="KW-0812">Transmembrane</keyword>
<comment type="pathway">
    <text evidence="3 18">Phospholipid metabolism; CDP-diacylglycerol biosynthesis; CDP-diacylglycerol from sn-glycerol 3-phosphate: step 3/3.</text>
</comment>
<dbReference type="GO" id="GO:0005886">
    <property type="term" value="C:plasma membrane"/>
    <property type="evidence" value="ECO:0007669"/>
    <property type="project" value="UniProtKB-SubCell"/>
</dbReference>
<dbReference type="PANTHER" id="PTHR46382">
    <property type="entry name" value="PHOSPHATIDATE CYTIDYLYLTRANSFERASE"/>
    <property type="match status" value="1"/>
</dbReference>
<feature type="transmembrane region" description="Helical" evidence="19">
    <location>
        <begin position="76"/>
        <end position="95"/>
    </location>
</feature>
<evidence type="ECO:0000256" key="4">
    <source>
        <dbReference type="ARBA" id="ARBA00005189"/>
    </source>
</evidence>
<dbReference type="InterPro" id="IPR000374">
    <property type="entry name" value="PC_trans"/>
</dbReference>
<keyword evidence="13 19" id="KW-1133">Transmembrane helix</keyword>
<sequence>MSSAPDSQPTPKQPTTAAKPFVDAAMLTRTRTALLLAPLGIAAIILLPPIWFALLVGGLFTLGLWEWTRLCGWEHLGARIGLVGAQTGLMIWLFIDGKASMYLAMVVGVLFWLFAPLWLRHYDFGRLPKKRYRALKTMAGALAVVPAFAATLHLDAFSDRGPYWVLFLFVLIWVADSGAYFSGKRFGREKLAPQISPGKTREGVYGAFAASLIYAGITAAAMQLPWMLALKFLALALVTVIFSIIGDLFESLIKRHSQVKDSGDLFPGHGGVFDRFDSLFAAAPVFVAGKILIGL</sequence>
<dbReference type="EMBL" id="CP027860">
    <property type="protein sequence ID" value="AVP96050.1"/>
    <property type="molecule type" value="Genomic_DNA"/>
</dbReference>
<dbReference type="EC" id="2.7.7.41" evidence="6 18"/>
<evidence type="ECO:0000256" key="8">
    <source>
        <dbReference type="ARBA" id="ARBA00022475"/>
    </source>
</evidence>
<reference evidence="20 21" key="1">
    <citation type="submission" date="2018-03" db="EMBL/GenBank/DDBJ databases">
        <title>Ahniella affigens gen. nov., sp. nov., a gammaproteobacterium isolated from sandy soil near a stream.</title>
        <authorList>
            <person name="Ko Y."/>
            <person name="Kim J.-H."/>
        </authorList>
    </citation>
    <scope>NUCLEOTIDE SEQUENCE [LARGE SCALE GENOMIC DNA]</scope>
    <source>
        <strain evidence="20 21">D13</strain>
    </source>
</reference>
<evidence type="ECO:0000313" key="21">
    <source>
        <dbReference type="Proteomes" id="UP000241074"/>
    </source>
</evidence>
<evidence type="ECO:0000256" key="18">
    <source>
        <dbReference type="RuleBase" id="RU003938"/>
    </source>
</evidence>
<keyword evidence="10 18" id="KW-0808">Transferase</keyword>
<keyword evidence="21" id="KW-1185">Reference proteome</keyword>
<feature type="transmembrane region" description="Helical" evidence="19">
    <location>
        <begin position="35"/>
        <end position="64"/>
    </location>
</feature>
<keyword evidence="15 19" id="KW-0472">Membrane</keyword>
<proteinExistence type="inferred from homology"/>
<evidence type="ECO:0000256" key="15">
    <source>
        <dbReference type="ARBA" id="ARBA00023136"/>
    </source>
</evidence>
<dbReference type="KEGG" id="xba:C7S18_02060"/>
<dbReference type="PROSITE" id="PS01315">
    <property type="entry name" value="CDS"/>
    <property type="match status" value="1"/>
</dbReference>
<evidence type="ECO:0000256" key="5">
    <source>
        <dbReference type="ARBA" id="ARBA00010185"/>
    </source>
</evidence>
<gene>
    <name evidence="20" type="ORF">C7S18_02060</name>
</gene>
<dbReference type="AlphaFoldDB" id="A0A2P1PMH9"/>
<dbReference type="PANTHER" id="PTHR46382:SF1">
    <property type="entry name" value="PHOSPHATIDATE CYTIDYLYLTRANSFERASE"/>
    <property type="match status" value="1"/>
</dbReference>
<dbReference type="GO" id="GO:0004605">
    <property type="term" value="F:phosphatidate cytidylyltransferase activity"/>
    <property type="evidence" value="ECO:0007669"/>
    <property type="project" value="UniProtKB-EC"/>
</dbReference>
<feature type="transmembrane region" description="Helical" evidence="19">
    <location>
        <begin position="101"/>
        <end position="119"/>
    </location>
</feature>
<comment type="subcellular location">
    <subcellularLocation>
        <location evidence="2">Cell membrane</location>
        <topology evidence="2">Multi-pass membrane protein</topology>
    </subcellularLocation>
</comment>
<dbReference type="Pfam" id="PF01148">
    <property type="entry name" value="CTP_transf_1"/>
    <property type="match status" value="1"/>
</dbReference>
<dbReference type="Proteomes" id="UP000241074">
    <property type="component" value="Chromosome"/>
</dbReference>
<dbReference type="UniPathway" id="UPA00557">
    <property type="reaction ID" value="UER00614"/>
</dbReference>
<comment type="similarity">
    <text evidence="5 18">Belongs to the CDS family.</text>
</comment>
<keyword evidence="12 18" id="KW-0548">Nucleotidyltransferase</keyword>
<evidence type="ECO:0000256" key="10">
    <source>
        <dbReference type="ARBA" id="ARBA00022679"/>
    </source>
</evidence>
<keyword evidence="14" id="KW-0443">Lipid metabolism</keyword>
<keyword evidence="9" id="KW-0444">Lipid biosynthesis</keyword>
<name>A0A2P1PMH9_9GAMM</name>
<accession>A0A2P1PMH9</accession>
<evidence type="ECO:0000313" key="20">
    <source>
        <dbReference type="EMBL" id="AVP96050.1"/>
    </source>
</evidence>
<evidence type="ECO:0000256" key="17">
    <source>
        <dbReference type="ARBA" id="ARBA00023264"/>
    </source>
</evidence>
<feature type="transmembrane region" description="Helical" evidence="19">
    <location>
        <begin position="139"/>
        <end position="157"/>
    </location>
</feature>
<evidence type="ECO:0000256" key="12">
    <source>
        <dbReference type="ARBA" id="ARBA00022695"/>
    </source>
</evidence>
<keyword evidence="8" id="KW-1003">Cell membrane</keyword>
<organism evidence="20 21">
    <name type="scientific">Ahniella affigens</name>
    <dbReference type="NCBI Taxonomy" id="2021234"/>
    <lineage>
        <taxon>Bacteria</taxon>
        <taxon>Pseudomonadati</taxon>
        <taxon>Pseudomonadota</taxon>
        <taxon>Gammaproteobacteria</taxon>
        <taxon>Lysobacterales</taxon>
        <taxon>Rhodanobacteraceae</taxon>
        <taxon>Ahniella</taxon>
    </lineage>
</organism>
<dbReference type="OrthoDB" id="9799199at2"/>
<evidence type="ECO:0000256" key="7">
    <source>
        <dbReference type="ARBA" id="ARBA00019373"/>
    </source>
</evidence>
<evidence type="ECO:0000256" key="11">
    <source>
        <dbReference type="ARBA" id="ARBA00022692"/>
    </source>
</evidence>
<evidence type="ECO:0000256" key="9">
    <source>
        <dbReference type="ARBA" id="ARBA00022516"/>
    </source>
</evidence>
<feature type="transmembrane region" description="Helical" evidence="19">
    <location>
        <begin position="228"/>
        <end position="249"/>
    </location>
</feature>
<evidence type="ECO:0000256" key="14">
    <source>
        <dbReference type="ARBA" id="ARBA00023098"/>
    </source>
</evidence>
<feature type="transmembrane region" description="Helical" evidence="19">
    <location>
        <begin position="203"/>
        <end position="222"/>
    </location>
</feature>
<keyword evidence="17" id="KW-1208">Phospholipid metabolism</keyword>